<keyword evidence="3" id="KW-0444">Lipid biosynthesis</keyword>
<evidence type="ECO:0000256" key="1">
    <source>
        <dbReference type="ARBA" id="ARBA00001946"/>
    </source>
</evidence>
<accession>A0A839TT88</accession>
<protein>
    <submittedName>
        <fullName evidence="12">YegS/Rv2252/BmrU family lipid kinase</fullName>
    </submittedName>
</protein>
<reference evidence="12 13" key="1">
    <citation type="submission" date="2020-08" db="EMBL/GenBank/DDBJ databases">
        <title>Genomic Encyclopedia of Type Strains, Phase III (KMG-III): the genomes of soil and plant-associated and newly described type strains.</title>
        <authorList>
            <person name="Whitman W."/>
        </authorList>
    </citation>
    <scope>NUCLEOTIDE SEQUENCE [LARGE SCALE GENOMIC DNA]</scope>
    <source>
        <strain evidence="12 13">CECT 5831</strain>
    </source>
</reference>
<comment type="similarity">
    <text evidence="2">Belongs to the diacylglycerol/lipid kinase family.</text>
</comment>
<evidence type="ECO:0000256" key="6">
    <source>
        <dbReference type="ARBA" id="ARBA00022777"/>
    </source>
</evidence>
<dbReference type="InterPro" id="IPR005218">
    <property type="entry name" value="Diacylglycerol/lipid_kinase"/>
</dbReference>
<keyword evidence="4" id="KW-0808">Transferase</keyword>
<name>A0A839TT88_9BACL</name>
<dbReference type="Proteomes" id="UP000517523">
    <property type="component" value="Unassembled WGS sequence"/>
</dbReference>
<evidence type="ECO:0000256" key="5">
    <source>
        <dbReference type="ARBA" id="ARBA00022741"/>
    </source>
</evidence>
<evidence type="ECO:0000313" key="13">
    <source>
        <dbReference type="Proteomes" id="UP000517523"/>
    </source>
</evidence>
<evidence type="ECO:0000259" key="11">
    <source>
        <dbReference type="PROSITE" id="PS50146"/>
    </source>
</evidence>
<keyword evidence="9" id="KW-0594">Phospholipid biosynthesis</keyword>
<dbReference type="PANTHER" id="PTHR12358">
    <property type="entry name" value="SPHINGOSINE KINASE"/>
    <property type="match status" value="1"/>
</dbReference>
<keyword evidence="10" id="KW-1208">Phospholipid metabolism</keyword>
<dbReference type="Gene3D" id="2.60.200.40">
    <property type="match status" value="1"/>
</dbReference>
<dbReference type="InterPro" id="IPR045540">
    <property type="entry name" value="YegS/DAGK_C"/>
</dbReference>
<dbReference type="Pfam" id="PF19279">
    <property type="entry name" value="YegS_C"/>
    <property type="match status" value="1"/>
</dbReference>
<organism evidence="12 13">
    <name type="scientific">Paenibacillus rhizosphaerae</name>
    <dbReference type="NCBI Taxonomy" id="297318"/>
    <lineage>
        <taxon>Bacteria</taxon>
        <taxon>Bacillati</taxon>
        <taxon>Bacillota</taxon>
        <taxon>Bacilli</taxon>
        <taxon>Bacillales</taxon>
        <taxon>Paenibacillaceae</taxon>
        <taxon>Paenibacillus</taxon>
    </lineage>
</organism>
<dbReference type="SUPFAM" id="SSF111331">
    <property type="entry name" value="NAD kinase/diacylglycerol kinase-like"/>
    <property type="match status" value="1"/>
</dbReference>
<evidence type="ECO:0000313" key="12">
    <source>
        <dbReference type="EMBL" id="MBB3130294.1"/>
    </source>
</evidence>
<dbReference type="GO" id="GO:0005524">
    <property type="term" value="F:ATP binding"/>
    <property type="evidence" value="ECO:0007669"/>
    <property type="project" value="UniProtKB-KW"/>
</dbReference>
<gene>
    <name evidence="12" type="ORF">FHS19_004999</name>
</gene>
<evidence type="ECO:0000256" key="8">
    <source>
        <dbReference type="ARBA" id="ARBA00023098"/>
    </source>
</evidence>
<keyword evidence="7" id="KW-0067">ATP-binding</keyword>
<proteinExistence type="inferred from homology"/>
<evidence type="ECO:0000256" key="4">
    <source>
        <dbReference type="ARBA" id="ARBA00022679"/>
    </source>
</evidence>
<dbReference type="Pfam" id="PF00781">
    <property type="entry name" value="DAGK_cat"/>
    <property type="match status" value="1"/>
</dbReference>
<feature type="domain" description="DAGKc" evidence="11">
    <location>
        <begin position="1"/>
        <end position="129"/>
    </location>
</feature>
<keyword evidence="6 12" id="KW-0418">Kinase</keyword>
<dbReference type="RefSeq" id="WP_183584404.1">
    <property type="nucleotide sequence ID" value="NZ_JACHXJ010000004.1"/>
</dbReference>
<comment type="cofactor">
    <cofactor evidence="1">
        <name>Mg(2+)</name>
        <dbReference type="ChEBI" id="CHEBI:18420"/>
    </cofactor>
</comment>
<dbReference type="InterPro" id="IPR016064">
    <property type="entry name" value="NAD/diacylglycerol_kinase_sf"/>
</dbReference>
<comment type="caution">
    <text evidence="12">The sequence shown here is derived from an EMBL/GenBank/DDBJ whole genome shotgun (WGS) entry which is preliminary data.</text>
</comment>
<dbReference type="NCBIfam" id="TIGR00147">
    <property type="entry name" value="YegS/Rv2252/BmrU family lipid kinase"/>
    <property type="match status" value="1"/>
</dbReference>
<dbReference type="GO" id="GO:0008654">
    <property type="term" value="P:phospholipid biosynthetic process"/>
    <property type="evidence" value="ECO:0007669"/>
    <property type="project" value="UniProtKB-KW"/>
</dbReference>
<evidence type="ECO:0000256" key="7">
    <source>
        <dbReference type="ARBA" id="ARBA00022840"/>
    </source>
</evidence>
<dbReference type="AlphaFoldDB" id="A0A839TT88"/>
<dbReference type="InterPro" id="IPR001206">
    <property type="entry name" value="Diacylglycerol_kinase_cat_dom"/>
</dbReference>
<dbReference type="PROSITE" id="PS50146">
    <property type="entry name" value="DAGK"/>
    <property type="match status" value="1"/>
</dbReference>
<dbReference type="SMART" id="SM00046">
    <property type="entry name" value="DAGKc"/>
    <property type="match status" value="1"/>
</dbReference>
<keyword evidence="8" id="KW-0443">Lipid metabolism</keyword>
<sequence length="310" mass="32797">MYLFIINPKSGNGRSLRTWKQVREALDSKKIPYASLFTANAEEVDALVAETLNQHGSWNAIVVIGGDGTIHSILPVLKRTGIPLGVIPAGSGNDTALGFGIPRDPLAALELILTGSAQAADLISVAGVPVMTAVAAGFDAQVSENVNGSRYKKICNAIGAGRLAYVIGVLHTLVTFKPGPVSVTCGGKTVSYPSAWLTAVSNVPSYGGGLVINPQAKADDGMLDVCVVHDCSRLQLLLLFPTVLKGTHVKLPIVTLFRGDTVGIRFDRPRLAQGDGEDVSALPMDFRADPGAIRVFSALKNNVYRRKHAF</sequence>
<keyword evidence="5" id="KW-0547">Nucleotide-binding</keyword>
<evidence type="ECO:0000256" key="2">
    <source>
        <dbReference type="ARBA" id="ARBA00005983"/>
    </source>
</evidence>
<evidence type="ECO:0000256" key="9">
    <source>
        <dbReference type="ARBA" id="ARBA00023209"/>
    </source>
</evidence>
<dbReference type="InterPro" id="IPR017438">
    <property type="entry name" value="ATP-NAD_kinase_N"/>
</dbReference>
<dbReference type="PANTHER" id="PTHR12358:SF54">
    <property type="entry name" value="SPHINGOSINE KINASE RELATED PROTEIN"/>
    <property type="match status" value="1"/>
</dbReference>
<dbReference type="InterPro" id="IPR050187">
    <property type="entry name" value="Lipid_Phosphate_FormReg"/>
</dbReference>
<evidence type="ECO:0000256" key="3">
    <source>
        <dbReference type="ARBA" id="ARBA00022516"/>
    </source>
</evidence>
<dbReference type="EMBL" id="JACHXJ010000004">
    <property type="protein sequence ID" value="MBB3130294.1"/>
    <property type="molecule type" value="Genomic_DNA"/>
</dbReference>
<dbReference type="Gene3D" id="3.40.50.10330">
    <property type="entry name" value="Probable inorganic polyphosphate/atp-NAD kinase, domain 1"/>
    <property type="match status" value="1"/>
</dbReference>
<dbReference type="GO" id="GO:0016301">
    <property type="term" value="F:kinase activity"/>
    <property type="evidence" value="ECO:0007669"/>
    <property type="project" value="UniProtKB-KW"/>
</dbReference>
<evidence type="ECO:0000256" key="10">
    <source>
        <dbReference type="ARBA" id="ARBA00023264"/>
    </source>
</evidence>